<organism evidence="2 3">
    <name type="scientific">Domibacillus antri</name>
    <dbReference type="NCBI Taxonomy" id="1714264"/>
    <lineage>
        <taxon>Bacteria</taxon>
        <taxon>Bacillati</taxon>
        <taxon>Bacillota</taxon>
        <taxon>Bacilli</taxon>
        <taxon>Bacillales</taxon>
        <taxon>Bacillaceae</taxon>
        <taxon>Domibacillus</taxon>
    </lineage>
</organism>
<comment type="caution">
    <text evidence="2">The sequence shown here is derived from an EMBL/GenBank/DDBJ whole genome shotgun (WGS) entry which is preliminary data.</text>
</comment>
<dbReference type="AlphaFoldDB" id="A0A1Q8Q9D6"/>
<keyword evidence="3" id="KW-1185">Reference proteome</keyword>
<protein>
    <submittedName>
        <fullName evidence="2">Uncharacterized protein</fullName>
    </submittedName>
</protein>
<dbReference type="OrthoDB" id="2666777at2"/>
<keyword evidence="1" id="KW-1133">Transmembrane helix</keyword>
<proteinExistence type="predicted"/>
<name>A0A1Q8Q9D6_9BACI</name>
<evidence type="ECO:0000256" key="1">
    <source>
        <dbReference type="SAM" id="Phobius"/>
    </source>
</evidence>
<evidence type="ECO:0000313" key="2">
    <source>
        <dbReference type="EMBL" id="OLN23947.1"/>
    </source>
</evidence>
<accession>A0A1Q8Q9D6</accession>
<dbReference type="EMBL" id="MSDU01000003">
    <property type="protein sequence ID" value="OLN23947.1"/>
    <property type="molecule type" value="Genomic_DNA"/>
</dbReference>
<dbReference type="Proteomes" id="UP000185568">
    <property type="component" value="Unassembled WGS sequence"/>
</dbReference>
<keyword evidence="1" id="KW-0472">Membrane</keyword>
<feature type="transmembrane region" description="Helical" evidence="1">
    <location>
        <begin position="7"/>
        <end position="25"/>
    </location>
</feature>
<keyword evidence="1" id="KW-0812">Transmembrane</keyword>
<gene>
    <name evidence="2" type="ORF">BTO30_00520</name>
</gene>
<evidence type="ECO:0000313" key="3">
    <source>
        <dbReference type="Proteomes" id="UP000185568"/>
    </source>
</evidence>
<reference evidence="2 3" key="1">
    <citation type="submission" date="2016-12" db="EMBL/GenBank/DDBJ databases">
        <title>Domibacillus antri genome sequencing.</title>
        <authorList>
            <person name="Verma A."/>
            <person name="Krishnamurthi S."/>
        </authorList>
    </citation>
    <scope>NUCLEOTIDE SEQUENCE [LARGE SCALE GENOMIC DNA]</scope>
    <source>
        <strain evidence="2 3">XD80</strain>
    </source>
</reference>
<dbReference type="RefSeq" id="WP_075396763.1">
    <property type="nucleotide sequence ID" value="NZ_MSDU01000003.1"/>
</dbReference>
<sequence>MKKRTKYGIYTALAGVGSLGLISHVTTIESNAIGFGGGSSNNGALIHETSYSEDGETVMSIKFNPGFNNGAGSPQSRFYQSRGIVDLYREVYFPENRKLPGGFVWYSVVPRDYMDRPLKEHDLSLMLENRQTAINGGNYIVNEASRQAYRENLKYGAIDPWTGRYQGKNTGTQTIKYGAFKNKKYEWRFLGYTQYGSAVGNPYFPDDEVSNSRKNLKTKSKIDYYWAHRNWIEYSWTKSYSINAFGGDDRLNDMDRKVEYIKKYFLPQYPGFAKVGNANYWAKRLRLMSNPETETGIWLGWHGSKPWYKTFITEPAKQPNLRLVDYKIYDSENKLVARQTRNTTDYYKVDANVKINSPSVRKGETYRIEVDVKNMPHVKKDIKDMPIQLEHMYSYDDTIGLATGYSTPKYKDTADAPNQNNLKSGGTAHFSYTFTVPTTAKPKDKVQFNARIPGQFFTEGYNTNQYDDESSIILEIAPENLGVKFDGYYDMEKNLVDYVTPNYDMFVKYRVTKTDGTMPVDGADLKIKLTDTKTVTTNQTYSYEGVYDKYGKPIPDGKLKKPGDYAVFWAGITPRVPKMCTQASIPSKWANSGLNGNPADDVAKPPCLVNPDNIVVSNFVAKPGTVWLGKTQSKKSVQYTVNFNLTNFNYDKKNKDIPLVYTIDGKIVKTETVPVQSLKTMKISRILPPLSLGEGEHIVQVEANPAPRKYIEVKRDAYGKEVNPYTDNIGFDRVHLKRNADSFYCPAVHTSNYWNTTFTLSYWTGYIWSHSVYDSEGNYSGSHTHYDKNWRYEYPTVSFYERHKVEKILFRSKYTTDKQGGWVDLLSTKGTIKAGYGFELKVVTSYKTNTYNDTPKPYDNGFWSGRHVSPGYSWVDSSARLKITMPMVDDMGKPIALELDGSKTGSWYNNTTTYDLEPRTVINNPERKVYINENTKDGNYNVRIETEPFYGSPDKPYTPRELCDIKNVTIEVKGSYLDDLKTHIVQ</sequence>